<sequence length="74" mass="8038">MRQQAEPACHPLGFRQIYRLLVLRGPGKQLSPSARAQAKGIYGRVTDVSAQTGTGVDAPQMTERVQAYCPSLLP</sequence>
<protein>
    <submittedName>
        <fullName evidence="2">Uncharacterized protein</fullName>
    </submittedName>
</protein>
<dbReference type="AlphaFoldDB" id="A0A6N3SZ86"/>
<comment type="caution">
    <text evidence="2">The sequence shown here is derived from an EMBL/GenBank/DDBJ whole genome shotgun (WGS) entry which is preliminary data.</text>
</comment>
<name>A0A6N3SZ86_9PROT</name>
<evidence type="ECO:0000313" key="3">
    <source>
        <dbReference type="Proteomes" id="UP000032673"/>
    </source>
</evidence>
<evidence type="ECO:0000313" key="1">
    <source>
        <dbReference type="EMBL" id="GAN62253.1"/>
    </source>
</evidence>
<proteinExistence type="predicted"/>
<dbReference type="EMBL" id="BJXQ01000001">
    <property type="protein sequence ID" value="GEN02221.1"/>
    <property type="molecule type" value="Genomic_DNA"/>
</dbReference>
<keyword evidence="3" id="KW-1185">Reference proteome</keyword>
<evidence type="ECO:0000313" key="2">
    <source>
        <dbReference type="EMBL" id="GEN02221.1"/>
    </source>
</evidence>
<dbReference type="Proteomes" id="UP000032673">
    <property type="component" value="Unassembled WGS sequence"/>
</dbReference>
<dbReference type="EMBL" id="BAMW01000006">
    <property type="protein sequence ID" value="GAN62253.1"/>
    <property type="molecule type" value="Genomic_DNA"/>
</dbReference>
<evidence type="ECO:0000313" key="4">
    <source>
        <dbReference type="Proteomes" id="UP000321104"/>
    </source>
</evidence>
<reference evidence="2 4" key="2">
    <citation type="submission" date="2019-07" db="EMBL/GenBank/DDBJ databases">
        <title>Whole genome shotgun sequence of Acetobacter indonesiensis NBRC 16471.</title>
        <authorList>
            <person name="Hosoyama A."/>
            <person name="Uohara A."/>
            <person name="Ohji S."/>
            <person name="Ichikawa N."/>
        </authorList>
    </citation>
    <scope>NUCLEOTIDE SEQUENCE [LARGE SCALE GENOMIC DNA]</scope>
    <source>
        <strain evidence="2 4">NBRC 16471</strain>
    </source>
</reference>
<dbReference type="Proteomes" id="UP000321104">
    <property type="component" value="Unassembled WGS sequence"/>
</dbReference>
<accession>A0A6N3SZ86</accession>
<organism evidence="2 4">
    <name type="scientific">Acetobacter indonesiensis</name>
    <dbReference type="NCBI Taxonomy" id="104101"/>
    <lineage>
        <taxon>Bacteria</taxon>
        <taxon>Pseudomonadati</taxon>
        <taxon>Pseudomonadota</taxon>
        <taxon>Alphaproteobacteria</taxon>
        <taxon>Acetobacterales</taxon>
        <taxon>Acetobacteraceae</taxon>
        <taxon>Acetobacter</taxon>
    </lineage>
</organism>
<gene>
    <name evidence="1" type="ORF">Abin_006_243</name>
    <name evidence="2" type="ORF">AIN02nite_02460</name>
</gene>
<reference evidence="1 3" key="1">
    <citation type="submission" date="2012-11" db="EMBL/GenBank/DDBJ databases">
        <title>Whole genome sequence of Acetobacter indonesiensis 5H-1.</title>
        <authorList>
            <person name="Azuma Y."/>
            <person name="Higashiura N."/>
            <person name="Hirakawa H."/>
            <person name="Matsushita K."/>
        </authorList>
    </citation>
    <scope>NUCLEOTIDE SEQUENCE [LARGE SCALE GENOMIC DNA]</scope>
    <source>
        <strain evidence="1 3">5H-1</strain>
    </source>
</reference>